<keyword evidence="2" id="KW-0282">Flagellum</keyword>
<feature type="compositionally biased region" description="Basic and acidic residues" evidence="1">
    <location>
        <begin position="280"/>
        <end position="295"/>
    </location>
</feature>
<keyword evidence="2" id="KW-0966">Cell projection</keyword>
<accession>A0A543D9J7</accession>
<keyword evidence="3" id="KW-1185">Reference proteome</keyword>
<proteinExistence type="predicted"/>
<organism evidence="2 3">
    <name type="scientific">Pseudonocardia kunmingensis</name>
    <dbReference type="NCBI Taxonomy" id="630975"/>
    <lineage>
        <taxon>Bacteria</taxon>
        <taxon>Bacillati</taxon>
        <taxon>Actinomycetota</taxon>
        <taxon>Actinomycetes</taxon>
        <taxon>Pseudonocardiales</taxon>
        <taxon>Pseudonocardiaceae</taxon>
        <taxon>Pseudonocardia</taxon>
    </lineage>
</organism>
<dbReference type="InterPro" id="IPR027417">
    <property type="entry name" value="P-loop_NTPase"/>
</dbReference>
<dbReference type="Proteomes" id="UP000315677">
    <property type="component" value="Unassembled WGS sequence"/>
</dbReference>
<feature type="region of interest" description="Disordered" evidence="1">
    <location>
        <begin position="248"/>
        <end position="318"/>
    </location>
</feature>
<name>A0A543D9J7_9PSEU</name>
<dbReference type="Gene3D" id="3.40.50.300">
    <property type="entry name" value="P-loop containing nucleotide triphosphate hydrolases"/>
    <property type="match status" value="1"/>
</dbReference>
<gene>
    <name evidence="2" type="ORF">FB558_6243</name>
</gene>
<reference evidence="2 3" key="1">
    <citation type="submission" date="2019-06" db="EMBL/GenBank/DDBJ databases">
        <title>Sequencing the genomes of 1000 actinobacteria strains.</title>
        <authorList>
            <person name="Klenk H.-P."/>
        </authorList>
    </citation>
    <scope>NUCLEOTIDE SEQUENCE [LARGE SCALE GENOMIC DNA]</scope>
    <source>
        <strain evidence="2 3">DSM 45301</strain>
    </source>
</reference>
<protein>
    <submittedName>
        <fullName evidence="2">MinD-like ATPase involved in chromosome partitioning or flagellar assembly</fullName>
    </submittedName>
</protein>
<sequence>MMVAVLSLKGSPGVTTFCVALAARWPGTARRVLLEADPAGGDLAVRFSLDASPGLLSLAADARGAGPEVIGRHVQLLPGGIPVVAAPPDAELARGALAALVASTDPDADRRQGGGAGGVVRGVADLPDTVVIVDCGRVDPGSPAMPLVRAADVMLVLTRAGAGDLAHLVRRLEQIGHWSPHPVLLLVGKGHSGAAVTRELGVTPLGRVPEDVRGAAVLSGQRAVVRWVRAGPSRSLLGQFAQEIAARLADPHPQPPPAAQGRLRRAWRRAGPSPTGPADGRPEPGTDCHVPDPRNPRSRIPDVAAAVLPLRGRQGRAS</sequence>
<dbReference type="RefSeq" id="WP_142059629.1">
    <property type="nucleotide sequence ID" value="NZ_VFPA01000004.1"/>
</dbReference>
<dbReference type="EMBL" id="VFPA01000004">
    <property type="protein sequence ID" value="TQM06013.1"/>
    <property type="molecule type" value="Genomic_DNA"/>
</dbReference>
<dbReference type="AlphaFoldDB" id="A0A543D9J7"/>
<comment type="caution">
    <text evidence="2">The sequence shown here is derived from an EMBL/GenBank/DDBJ whole genome shotgun (WGS) entry which is preliminary data.</text>
</comment>
<evidence type="ECO:0000313" key="2">
    <source>
        <dbReference type="EMBL" id="TQM06013.1"/>
    </source>
</evidence>
<keyword evidence="2" id="KW-0969">Cilium</keyword>
<evidence type="ECO:0000256" key="1">
    <source>
        <dbReference type="SAM" id="MobiDB-lite"/>
    </source>
</evidence>
<dbReference type="OrthoDB" id="5243870at2"/>
<dbReference type="SUPFAM" id="SSF52540">
    <property type="entry name" value="P-loop containing nucleoside triphosphate hydrolases"/>
    <property type="match status" value="1"/>
</dbReference>
<evidence type="ECO:0000313" key="3">
    <source>
        <dbReference type="Proteomes" id="UP000315677"/>
    </source>
</evidence>